<comment type="similarity">
    <text evidence="1 4">Belongs to the glycosyl hydrolase 3 family.</text>
</comment>
<accession>I9JBM1</accession>
<sequence length="757" mass="83670">MTILGILCMSMPIVMGQQSSFSDQERKTSDTAVYLDTNRPIEERVKDALNQMTLEEKVKMIHAQSKFSSAGVPRLGIPEVWATDGPHGIRPEVLWDEWDQAGWTNDSCIAYPALTCLAATWNPEMSHLYGKGIGEEARYRKKDILLGPGVNIYRTPLNGRNFEYMGEDPYLSATMVVPYIKGVQENGVAACVKHYALNNQEFNRHTTNVQLSDRALYEIYLPAFKAAVQEGGTWSIMGSYNLYQGQHACHNKRLLKDILRDEWGFDGVVVSDWGGVHNTEQAIHNGMDLEFGSWTNGLSAGTRNAYDNYYLAFPYLKLIKEGKVGTKELDEKVSNVLRLIFRTSMDPHKPFGSLGSPEHGRAGRQIAEEGIVLLQNNGNVLPIDLNKTKKIAVIGENAIKMMTVGGGSSSLKVKYEISPLDGLKNRVGSKAEVVYVRGYVGDPTGEYNGVKTGQDLKDNRSEDELLAEALQVAKDADYVIFFGGLNKSNHQDCEDSDRASLGLPYAQDRVISELAKVNKNLIVVNISGNAVAMPWVNEVPAIVQGWFLGSEAGTALASVLVGDANPSGKLPFTFPAKLEDVGAHKLGEYPGNKEELAQSKHRGDTINEIYREDIFVGYRWADKEKIKPLFPFGHGLSYTTFAYGKPSADKKTMTADDTISFTVNVKNTGTREGQEVVQLYISDKKSSLPRPVKELKGFQKVKLAPGEEKAVTLTIDKKALSFFDDAKHEWVAEPGKFEAVIGSSSRDIKGIVLFELK</sequence>
<dbReference type="SMART" id="SM01217">
    <property type="entry name" value="Fn3_like"/>
    <property type="match status" value="1"/>
</dbReference>
<dbReference type="InterPro" id="IPR036881">
    <property type="entry name" value="Glyco_hydro_3_C_sf"/>
</dbReference>
<keyword evidence="2 4" id="KW-0378">Hydrolase</keyword>
<dbReference type="FunFam" id="2.60.40.10:FF:000495">
    <property type="entry name" value="Periplasmic beta-glucosidase"/>
    <property type="match status" value="1"/>
</dbReference>
<dbReference type="PRINTS" id="PR00133">
    <property type="entry name" value="GLHYDRLASE3"/>
</dbReference>
<dbReference type="Proteomes" id="UP000003566">
    <property type="component" value="Unassembled WGS sequence"/>
</dbReference>
<organism evidence="6 7">
    <name type="scientific">Bacteroides xylanisolvens CL03T12C04</name>
    <dbReference type="NCBI Taxonomy" id="997892"/>
    <lineage>
        <taxon>Bacteria</taxon>
        <taxon>Pseudomonadati</taxon>
        <taxon>Bacteroidota</taxon>
        <taxon>Bacteroidia</taxon>
        <taxon>Bacteroidales</taxon>
        <taxon>Bacteroidaceae</taxon>
        <taxon>Bacteroides</taxon>
    </lineage>
</organism>
<dbReference type="InterPro" id="IPR026891">
    <property type="entry name" value="Fn3-like"/>
</dbReference>
<dbReference type="InterPro" id="IPR001764">
    <property type="entry name" value="Glyco_hydro_3_N"/>
</dbReference>
<dbReference type="InterPro" id="IPR050288">
    <property type="entry name" value="Cellulose_deg_GH3"/>
</dbReference>
<dbReference type="Gene3D" id="3.20.20.300">
    <property type="entry name" value="Glycoside hydrolase, family 3, N-terminal domain"/>
    <property type="match status" value="2"/>
</dbReference>
<dbReference type="InterPro" id="IPR002772">
    <property type="entry name" value="Glyco_hydro_3_C"/>
</dbReference>
<evidence type="ECO:0000313" key="6">
    <source>
        <dbReference type="EMBL" id="EIY84004.1"/>
    </source>
</evidence>
<dbReference type="Pfam" id="PF01915">
    <property type="entry name" value="Glyco_hydro_3_C"/>
    <property type="match status" value="1"/>
</dbReference>
<dbReference type="Pfam" id="PF00933">
    <property type="entry name" value="Glyco_hydro_3"/>
    <property type="match status" value="1"/>
</dbReference>
<dbReference type="SUPFAM" id="SSF52279">
    <property type="entry name" value="Beta-D-glucan exohydrolase, C-terminal domain"/>
    <property type="match status" value="1"/>
</dbReference>
<dbReference type="GO" id="GO:0008422">
    <property type="term" value="F:beta-glucosidase activity"/>
    <property type="evidence" value="ECO:0007669"/>
    <property type="project" value="UniProtKB-ARBA"/>
</dbReference>
<evidence type="ECO:0000256" key="4">
    <source>
        <dbReference type="RuleBase" id="RU361161"/>
    </source>
</evidence>
<evidence type="ECO:0000259" key="5">
    <source>
        <dbReference type="SMART" id="SM01217"/>
    </source>
</evidence>
<dbReference type="PROSITE" id="PS00775">
    <property type="entry name" value="GLYCOSYL_HYDROL_F3"/>
    <property type="match status" value="1"/>
</dbReference>
<keyword evidence="3" id="KW-0119">Carbohydrate metabolism</keyword>
<dbReference type="Gene3D" id="2.60.40.10">
    <property type="entry name" value="Immunoglobulins"/>
    <property type="match status" value="1"/>
</dbReference>
<dbReference type="Gene3D" id="2.60.120.380">
    <property type="match status" value="1"/>
</dbReference>
<dbReference type="InterPro" id="IPR019800">
    <property type="entry name" value="Glyco_hydro_3_AS"/>
</dbReference>
<dbReference type="AlphaFoldDB" id="I9JBM1"/>
<dbReference type="InterPro" id="IPR036962">
    <property type="entry name" value="Glyco_hydro_3_N_sf"/>
</dbReference>
<gene>
    <name evidence="6" type="ORF">HMPREF1074_04553</name>
</gene>
<protein>
    <recommendedName>
        <fullName evidence="5">Fibronectin type III-like domain-containing protein</fullName>
    </recommendedName>
</protein>
<dbReference type="SUPFAM" id="SSF51445">
    <property type="entry name" value="(Trans)glycosidases"/>
    <property type="match status" value="1"/>
</dbReference>
<name>I9JBM1_9BACE</name>
<keyword evidence="4" id="KW-0326">Glycosidase</keyword>
<dbReference type="Pfam" id="PF14310">
    <property type="entry name" value="Fn3-like"/>
    <property type="match status" value="1"/>
</dbReference>
<dbReference type="EMBL" id="AGXE01000033">
    <property type="protein sequence ID" value="EIY84004.1"/>
    <property type="molecule type" value="Genomic_DNA"/>
</dbReference>
<feature type="domain" description="Fibronectin type III-like" evidence="5">
    <location>
        <begin position="675"/>
        <end position="745"/>
    </location>
</feature>
<comment type="caution">
    <text evidence="6">The sequence shown here is derived from an EMBL/GenBank/DDBJ whole genome shotgun (WGS) entry which is preliminary data.</text>
</comment>
<reference evidence="6 7" key="1">
    <citation type="submission" date="2012-02" db="EMBL/GenBank/DDBJ databases">
        <title>The Genome Sequence of Bacteroides xylanisolvens CL03T12C04.</title>
        <authorList>
            <consortium name="The Broad Institute Genome Sequencing Platform"/>
            <person name="Earl A."/>
            <person name="Ward D."/>
            <person name="Feldgarden M."/>
            <person name="Gevers D."/>
            <person name="Zitomersky N.L."/>
            <person name="Coyne M.J."/>
            <person name="Comstock L.E."/>
            <person name="Young S.K."/>
            <person name="Zeng Q."/>
            <person name="Gargeya S."/>
            <person name="Fitzgerald M."/>
            <person name="Haas B."/>
            <person name="Abouelleil A."/>
            <person name="Alvarado L."/>
            <person name="Arachchi H.M."/>
            <person name="Berlin A."/>
            <person name="Chapman S.B."/>
            <person name="Gearin G."/>
            <person name="Goldberg J."/>
            <person name="Griggs A."/>
            <person name="Gujja S."/>
            <person name="Hansen M."/>
            <person name="Heiman D."/>
            <person name="Howarth C."/>
            <person name="Larimer J."/>
            <person name="Lui A."/>
            <person name="MacDonald P.J.P."/>
            <person name="McCowen C."/>
            <person name="Montmayeur A."/>
            <person name="Murphy C."/>
            <person name="Neiman D."/>
            <person name="Pearson M."/>
            <person name="Priest M."/>
            <person name="Roberts A."/>
            <person name="Saif S."/>
            <person name="Shea T."/>
            <person name="Sisk P."/>
            <person name="Stolte C."/>
            <person name="Sykes S."/>
            <person name="Wortman J."/>
            <person name="Nusbaum C."/>
            <person name="Birren B."/>
        </authorList>
    </citation>
    <scope>NUCLEOTIDE SEQUENCE [LARGE SCALE GENOMIC DNA]</scope>
    <source>
        <strain evidence="6 7">CL03T12C04</strain>
    </source>
</reference>
<dbReference type="InterPro" id="IPR013783">
    <property type="entry name" value="Ig-like_fold"/>
</dbReference>
<dbReference type="InterPro" id="IPR017853">
    <property type="entry name" value="GH"/>
</dbReference>
<dbReference type="PATRIC" id="fig|997892.3.peg.4658"/>
<dbReference type="Gene3D" id="3.40.50.1700">
    <property type="entry name" value="Glycoside hydrolase family 3 C-terminal domain"/>
    <property type="match status" value="2"/>
</dbReference>
<evidence type="ECO:0000256" key="1">
    <source>
        <dbReference type="ARBA" id="ARBA00005336"/>
    </source>
</evidence>
<evidence type="ECO:0000256" key="2">
    <source>
        <dbReference type="ARBA" id="ARBA00022801"/>
    </source>
</evidence>
<dbReference type="PANTHER" id="PTHR42715">
    <property type="entry name" value="BETA-GLUCOSIDASE"/>
    <property type="match status" value="1"/>
</dbReference>
<dbReference type="HOGENOM" id="CLU_004542_4_1_10"/>
<evidence type="ECO:0000313" key="7">
    <source>
        <dbReference type="Proteomes" id="UP000003566"/>
    </source>
</evidence>
<dbReference type="FunFam" id="3.20.20.300:FF:000035">
    <property type="match status" value="1"/>
</dbReference>
<evidence type="ECO:0000256" key="3">
    <source>
        <dbReference type="ARBA" id="ARBA00023277"/>
    </source>
</evidence>
<dbReference type="PANTHER" id="PTHR42715:SF10">
    <property type="entry name" value="BETA-GLUCOSIDASE"/>
    <property type="match status" value="1"/>
</dbReference>
<proteinExistence type="inferred from homology"/>
<dbReference type="GO" id="GO:0005975">
    <property type="term" value="P:carbohydrate metabolic process"/>
    <property type="evidence" value="ECO:0007669"/>
    <property type="project" value="InterPro"/>
</dbReference>